<sequence length="497" mass="55411">MPATSPFTSHDLDTLAVCPRRLWLERNIQAETTQAAFVGHPERDPILHAALAENPEGQRICNGPDLQAAVNETNRHLAHTNHRPLFNACFVAAGPANAAAKDPAPRITVTADILLPAGEDSWILVEVLPALRIRERSLERVAHKVWVLERCGLEIAGTIIRTINPEFVLERPGEYRGLFSDHHVLGRVRHLVNEVPGILETAQAVVKDPEPELPLGPHCTNPAPCRFLPHCTTRAPGPQWPVTILPDGGWKKWKRKGYDDLLALDEQEMKPREAMIVAATRSGRPFHDLEGAREAIGQWTYPRAWIDFEAASPALPRWIGTQPFQQVPFQFSLHLEQADGSISNHEYLCCDGSDPRKGCAQALVAAVPANATLIAYNAGFERSVLRRLARDVPDYAEPMLSMAERTVDLQPVARNCWYHPAQRGSWSIKAILPSVADLDYDRLEIKGGAMAQDRFLEAIDPSTPRERRQEIEEALRAYCRQDTWAMILLARRLTAAG</sequence>
<keyword evidence="3" id="KW-1185">Reference proteome</keyword>
<gene>
    <name evidence="2" type="ORF">ACFFF8_10680</name>
</gene>
<dbReference type="Pfam" id="PF11074">
    <property type="entry name" value="DUF2779"/>
    <property type="match status" value="1"/>
</dbReference>
<accession>A0ABV6S8M7</accession>
<evidence type="ECO:0000313" key="2">
    <source>
        <dbReference type="EMBL" id="MFC0685062.1"/>
    </source>
</evidence>
<proteinExistence type="predicted"/>
<organism evidence="2 3">
    <name type="scientific">Novosphingobium clariflavum</name>
    <dbReference type="NCBI Taxonomy" id="2029884"/>
    <lineage>
        <taxon>Bacteria</taxon>
        <taxon>Pseudomonadati</taxon>
        <taxon>Pseudomonadota</taxon>
        <taxon>Alphaproteobacteria</taxon>
        <taxon>Sphingomonadales</taxon>
        <taxon>Sphingomonadaceae</taxon>
        <taxon>Novosphingobium</taxon>
    </lineage>
</organism>
<protein>
    <submittedName>
        <fullName evidence="2">DUF2779 domain-containing protein</fullName>
    </submittedName>
</protein>
<name>A0ABV6S8M7_9SPHN</name>
<dbReference type="EMBL" id="JBHLTM010000037">
    <property type="protein sequence ID" value="MFC0685062.1"/>
    <property type="molecule type" value="Genomic_DNA"/>
</dbReference>
<evidence type="ECO:0000313" key="3">
    <source>
        <dbReference type="Proteomes" id="UP001589858"/>
    </source>
</evidence>
<reference evidence="2 3" key="1">
    <citation type="submission" date="2024-09" db="EMBL/GenBank/DDBJ databases">
        <authorList>
            <person name="Sun Q."/>
            <person name="Mori K."/>
        </authorList>
    </citation>
    <scope>NUCLEOTIDE SEQUENCE [LARGE SCALE GENOMIC DNA]</scope>
    <source>
        <strain evidence="2 3">CICC 11035S</strain>
    </source>
</reference>
<dbReference type="Proteomes" id="UP001589858">
    <property type="component" value="Unassembled WGS sequence"/>
</dbReference>
<dbReference type="InterPro" id="IPR021301">
    <property type="entry name" value="DUF2779"/>
</dbReference>
<evidence type="ECO:0000259" key="1">
    <source>
        <dbReference type="Pfam" id="PF11074"/>
    </source>
</evidence>
<dbReference type="RefSeq" id="WP_267224790.1">
    <property type="nucleotide sequence ID" value="NZ_JAPCWC010000045.1"/>
</dbReference>
<comment type="caution">
    <text evidence="2">The sequence shown here is derived from an EMBL/GenBank/DDBJ whole genome shotgun (WGS) entry which is preliminary data.</text>
</comment>
<feature type="domain" description="DUF2779" evidence="1">
    <location>
        <begin position="305"/>
        <end position="427"/>
    </location>
</feature>